<dbReference type="Gene3D" id="3.40.190.170">
    <property type="entry name" value="Bacterial extracellular solute-binding protein, family 7"/>
    <property type="match status" value="1"/>
</dbReference>
<dbReference type="InterPro" id="IPR038404">
    <property type="entry name" value="TRAP_DctP_sf"/>
</dbReference>
<dbReference type="EMBL" id="FNDU01000022">
    <property type="protein sequence ID" value="SDJ07977.1"/>
    <property type="molecule type" value="Genomic_DNA"/>
</dbReference>
<name>A0A1G8QTE2_9BACI</name>
<dbReference type="PANTHER" id="PTHR33376:SF15">
    <property type="entry name" value="BLL6794 PROTEIN"/>
    <property type="match status" value="1"/>
</dbReference>
<dbReference type="AlphaFoldDB" id="A0A1G8QTE2"/>
<dbReference type="PANTHER" id="PTHR33376">
    <property type="match status" value="1"/>
</dbReference>
<proteinExistence type="predicted"/>
<dbReference type="STRING" id="930129.SAMN05216352_1225"/>
<dbReference type="OrthoDB" id="1646at2"/>
<organism evidence="2 3">
    <name type="scientific">Alteribacillus bidgolensis</name>
    <dbReference type="NCBI Taxonomy" id="930129"/>
    <lineage>
        <taxon>Bacteria</taxon>
        <taxon>Bacillati</taxon>
        <taxon>Bacillota</taxon>
        <taxon>Bacilli</taxon>
        <taxon>Bacillales</taxon>
        <taxon>Bacillaceae</taxon>
        <taxon>Alteribacillus</taxon>
    </lineage>
</organism>
<dbReference type="Proteomes" id="UP000199017">
    <property type="component" value="Unassembled WGS sequence"/>
</dbReference>
<keyword evidence="3" id="KW-1185">Reference proteome</keyword>
<evidence type="ECO:0000256" key="1">
    <source>
        <dbReference type="ARBA" id="ARBA00022729"/>
    </source>
</evidence>
<dbReference type="InterPro" id="IPR018389">
    <property type="entry name" value="DctP_fam"/>
</dbReference>
<dbReference type="GO" id="GO:0055085">
    <property type="term" value="P:transmembrane transport"/>
    <property type="evidence" value="ECO:0007669"/>
    <property type="project" value="InterPro"/>
</dbReference>
<keyword evidence="1" id="KW-0732">Signal</keyword>
<accession>A0A1G8QTE2</accession>
<dbReference type="Pfam" id="PF03480">
    <property type="entry name" value="DctP"/>
    <property type="match status" value="1"/>
</dbReference>
<sequence>MVRGVVDGTVGPIHTLLDFSLQEVIDYVTVGDFYMTTFFGVMNQNSWDSISEDNQEALDAIKGEHMVQVAGEVIDDRSAEAVEAAGEAGAEFYELSNEEREEWEQYMQPAIESWIEDKEEKGLPGQEIYDRAVELSNE</sequence>
<evidence type="ECO:0000313" key="2">
    <source>
        <dbReference type="EMBL" id="SDJ07977.1"/>
    </source>
</evidence>
<evidence type="ECO:0000313" key="3">
    <source>
        <dbReference type="Proteomes" id="UP000199017"/>
    </source>
</evidence>
<reference evidence="2 3" key="1">
    <citation type="submission" date="2016-10" db="EMBL/GenBank/DDBJ databases">
        <authorList>
            <person name="de Groot N.N."/>
        </authorList>
    </citation>
    <scope>NUCLEOTIDE SEQUENCE [LARGE SCALE GENOMIC DNA]</scope>
    <source>
        <strain evidence="3">P4B,CCM 7963,CECT 7998,DSM 25260,IBRC-M 10614,KCTC 13821</strain>
    </source>
</reference>
<gene>
    <name evidence="2" type="ORF">SAMN05216352_1225</name>
</gene>
<protein>
    <submittedName>
        <fullName evidence="2">Extracellular solute-binding protein, family 7</fullName>
    </submittedName>
</protein>